<organism evidence="3 4">
    <name type="scientific">Elysia marginata</name>
    <dbReference type="NCBI Taxonomy" id="1093978"/>
    <lineage>
        <taxon>Eukaryota</taxon>
        <taxon>Metazoa</taxon>
        <taxon>Spiralia</taxon>
        <taxon>Lophotrochozoa</taxon>
        <taxon>Mollusca</taxon>
        <taxon>Gastropoda</taxon>
        <taxon>Heterobranchia</taxon>
        <taxon>Euthyneura</taxon>
        <taxon>Panpulmonata</taxon>
        <taxon>Sacoglossa</taxon>
        <taxon>Placobranchoidea</taxon>
        <taxon>Plakobranchidae</taxon>
        <taxon>Elysia</taxon>
    </lineage>
</organism>
<feature type="compositionally biased region" description="Low complexity" evidence="1">
    <location>
        <begin position="60"/>
        <end position="72"/>
    </location>
</feature>
<feature type="domain" description="Kinesin-like protein KIF26A/B helical" evidence="2">
    <location>
        <begin position="353"/>
        <end position="378"/>
    </location>
</feature>
<evidence type="ECO:0000313" key="4">
    <source>
        <dbReference type="Proteomes" id="UP000762676"/>
    </source>
</evidence>
<comment type="caution">
    <text evidence="3">The sequence shown here is derived from an EMBL/GenBank/DDBJ whole genome shotgun (WGS) entry which is preliminary data.</text>
</comment>
<dbReference type="InterPro" id="IPR057090">
    <property type="entry name" value="HTH_KIF26A_B_1st"/>
</dbReference>
<feature type="compositionally biased region" description="Basic and acidic residues" evidence="1">
    <location>
        <begin position="84"/>
        <end position="102"/>
    </location>
</feature>
<proteinExistence type="predicted"/>
<keyword evidence="4" id="KW-1185">Reference proteome</keyword>
<reference evidence="3 4" key="1">
    <citation type="journal article" date="2021" name="Elife">
        <title>Chloroplast acquisition without the gene transfer in kleptoplastic sea slugs, Plakobranchus ocellatus.</title>
        <authorList>
            <person name="Maeda T."/>
            <person name="Takahashi S."/>
            <person name="Yoshida T."/>
            <person name="Shimamura S."/>
            <person name="Takaki Y."/>
            <person name="Nagai Y."/>
            <person name="Toyoda A."/>
            <person name="Suzuki Y."/>
            <person name="Arimoto A."/>
            <person name="Ishii H."/>
            <person name="Satoh N."/>
            <person name="Nishiyama T."/>
            <person name="Hasebe M."/>
            <person name="Maruyama T."/>
            <person name="Minagawa J."/>
            <person name="Obokata J."/>
            <person name="Shigenobu S."/>
        </authorList>
    </citation>
    <scope>NUCLEOTIDE SEQUENCE [LARGE SCALE GENOMIC DNA]</scope>
</reference>
<sequence>MGDRGRPSRSGIPTPVGSHLANRAGPGHHVTGQHHIYSTPDSVGGTAARRGRGDTHYHSPSRSTARQSSPRSSSRHAHNHLHGNAHEGRHNKGADRKDDLLERSVVGCESSSDPYADPDDLTLVKPTPGRLARPDGEETLTWPEEANGQFDKPMTAESAGEKSAFYPDRAVSLTDAEEPAAKEKVGGGQQTAPVGPPSGTAQGVAVTSSGRGGEVAGSLENRSIQSDYPIRGTISPLSGCSKVAVKRSVGPVDEVSFVFGRPASPGPEAQIAYPSSGYFRNRCVPASSLGFGARGFPRKSGRARSPSSDVLPARREGLEASRARASARRVLSPPPALGSAMAECRLLSQGRASCDQCNSCLVELKRQALRLMFPDSDTDAHLAQVSGFLGWLVSFVSRAMAECRLLSQGRASCDQCNSCLVELKRQALRLMFPDSDTDAHLAQVSGFSVG</sequence>
<feature type="region of interest" description="Disordered" evidence="1">
    <location>
        <begin position="295"/>
        <end position="325"/>
    </location>
</feature>
<feature type="compositionally biased region" description="Basic residues" evidence="1">
    <location>
        <begin position="73"/>
        <end position="83"/>
    </location>
</feature>
<feature type="region of interest" description="Disordered" evidence="1">
    <location>
        <begin position="1"/>
        <end position="140"/>
    </location>
</feature>
<evidence type="ECO:0000259" key="2">
    <source>
        <dbReference type="Pfam" id="PF23081"/>
    </source>
</evidence>
<name>A0AAV4H2H7_9GAST</name>
<dbReference type="Pfam" id="PF23081">
    <property type="entry name" value="HTH_KIF26A_B_1st"/>
    <property type="match status" value="2"/>
</dbReference>
<evidence type="ECO:0000256" key="1">
    <source>
        <dbReference type="SAM" id="MobiDB-lite"/>
    </source>
</evidence>
<feature type="compositionally biased region" description="Basic and acidic residues" evidence="1">
    <location>
        <begin position="312"/>
        <end position="322"/>
    </location>
</feature>
<gene>
    <name evidence="3" type="ORF">ElyMa_004337500</name>
</gene>
<evidence type="ECO:0000313" key="3">
    <source>
        <dbReference type="EMBL" id="GFR91811.1"/>
    </source>
</evidence>
<dbReference type="Proteomes" id="UP000762676">
    <property type="component" value="Unassembled WGS sequence"/>
</dbReference>
<accession>A0AAV4H2H7</accession>
<dbReference type="EMBL" id="BMAT01008745">
    <property type="protein sequence ID" value="GFR91811.1"/>
    <property type="molecule type" value="Genomic_DNA"/>
</dbReference>
<feature type="compositionally biased region" description="Polar residues" evidence="1">
    <location>
        <begin position="199"/>
        <end position="209"/>
    </location>
</feature>
<feature type="region of interest" description="Disordered" evidence="1">
    <location>
        <begin position="177"/>
        <end position="216"/>
    </location>
</feature>
<protein>
    <recommendedName>
        <fullName evidence="2">Kinesin-like protein KIF26A/B helical domain-containing protein</fullName>
    </recommendedName>
</protein>
<dbReference type="AlphaFoldDB" id="A0AAV4H2H7"/>
<feature type="domain" description="Kinesin-like protein KIF26A/B helical" evidence="2">
    <location>
        <begin position="412"/>
        <end position="436"/>
    </location>
</feature>